<protein>
    <submittedName>
        <fullName evidence="8">DNA repair protein rad51</fullName>
    </submittedName>
</protein>
<sequence>MDLEQAFLYKETRLNLEPASAASIVHIRLPSSTSQPRSSQRRPITTDKYAGEEEKAYRLKNLAKSSSLYHRRHHASPRSFLWRVLEENTVLSVRAVDVCKKQNDSDSNIILHFHFPHPIRPSCVALADPEEKDTLNIFVLDQTNHFYSLSLRPDHFRKRSATDSGLGDACKIHLSSTFSFKHPHRLIAASADQVVVTLHDGGLVRFDRIKRQEVGGALWKDVIYTAAGWAKGLQSLLPFRGGQTIRHGKVNLELSAATSVAVDSMRLGNASFLYTVCLDHRLRIWNVLTGQILYTGDMLNVERNPQDLGKWIIEPTQSSLVRIAGHAEGKRLLATYSPVGAGEFKFWKVETDNESTIYVHDLFPDKALVPPTPSSSDVWTLADFAVAQHEGPAIHLWTLWKNNISYRVQKLEFSLQLNVERWQRGWIGVHIESSSPAAETSGPCDPTDSTEKWLELIFHPGRYSKATLETALAMYERGLGTAKDVSNRGSKGLAESICSVLGSTATLDKSSSGVMDYEQFRATSEIQWRRFYRLVVELDKQRGEALSLALDTDRGMVWVLCADLIAAMPQCTALDQIYFNLRRRYDPIATLISTGFSFVENFSDAVMQQSKAALRPELFEDSAKTDYECIQYFFDKSGFWRQVSDEDASQVVEVLGKDFRLVNSELYQNMLSLLDSTEDARNRDIRLPLTEFGRKLVVKSVQQTARIRQLILFSQLILLVHMEDEVEQERAALHTRLDIGTVYRRLIAALKRLELIIWLVKTEITVPFLNTERPPSFGSSPVASKRGDDDTQVITAFEGNVSHLLGLVDVNGEPLALSLSDVVDDICAPDSTIELSPALIQCSLLKRDRPDLALELSPFCEQAPFPTYVQGRVFLALRDYTTAAGYFRKAAVGMSVPMKHADRHSSGLLDDTEWKLLNSGLSNYYSHIVALFEKPKAYSYIVSFAHLSLQFAQGPDSNPVRTEMLSRLFTASTSISSFEQAHATLLSMADHALQRSCLKKLVERMCEASQATELVELPFSGLQDEVDDILLQKCRLSNEVVRGTPYHKILYAWRIHHNNYRGAAAILYDRLQKLRRGGLGEKLTGDDVLDTPVTQQYLSLINTLCCVDPKQAWITVEELPTNDPEVQKRKVVTLTDIRREYQDELDRIAAIQNNQFGFTAEEEAAEGP</sequence>
<feature type="region of interest" description="Disordered" evidence="4">
    <location>
        <begin position="28"/>
        <end position="48"/>
    </location>
</feature>
<gene>
    <name evidence="8" type="ORF">NKR23_g8894</name>
</gene>
<dbReference type="InterPro" id="IPR048884">
    <property type="entry name" value="Nup120_helical"/>
</dbReference>
<dbReference type="InterPro" id="IPR059141">
    <property type="entry name" value="Beta-prop_Nup120_160"/>
</dbReference>
<keyword evidence="9" id="KW-1185">Reference proteome</keyword>
<dbReference type="SUPFAM" id="SSF75011">
    <property type="entry name" value="3-carboxy-cis,cis-mucoante lactonizing enzyme"/>
    <property type="match status" value="1"/>
</dbReference>
<feature type="compositionally biased region" description="Low complexity" evidence="4">
    <location>
        <begin position="30"/>
        <end position="43"/>
    </location>
</feature>
<evidence type="ECO:0000259" key="7">
    <source>
        <dbReference type="Pfam" id="PF23300"/>
    </source>
</evidence>
<dbReference type="InterPro" id="IPR056548">
    <property type="entry name" value="HEAT_Nup120"/>
</dbReference>
<keyword evidence="2" id="KW-0813">Transport</keyword>
<dbReference type="Pfam" id="PF11715">
    <property type="entry name" value="Beta-prop_Nup120_160"/>
    <property type="match status" value="1"/>
</dbReference>
<evidence type="ECO:0000313" key="9">
    <source>
        <dbReference type="Proteomes" id="UP001174694"/>
    </source>
</evidence>
<dbReference type="GO" id="GO:0017056">
    <property type="term" value="F:structural constituent of nuclear pore"/>
    <property type="evidence" value="ECO:0007669"/>
    <property type="project" value="TreeGrafter"/>
</dbReference>
<evidence type="ECO:0000313" key="8">
    <source>
        <dbReference type="EMBL" id="KAJ9137902.1"/>
    </source>
</evidence>
<dbReference type="PANTHER" id="PTHR21286">
    <property type="entry name" value="NUCLEAR PORE COMPLEX PROTEIN NUP160"/>
    <property type="match status" value="1"/>
</dbReference>
<dbReference type="PANTHER" id="PTHR21286:SF0">
    <property type="entry name" value="NUCLEAR PORE COMPLEX PROTEIN NUP160"/>
    <property type="match status" value="1"/>
</dbReference>
<evidence type="ECO:0000256" key="4">
    <source>
        <dbReference type="SAM" id="MobiDB-lite"/>
    </source>
</evidence>
<reference evidence="8" key="1">
    <citation type="submission" date="2022-07" db="EMBL/GenBank/DDBJ databases">
        <title>Fungi with potential for degradation of polypropylene.</title>
        <authorList>
            <person name="Gostincar C."/>
        </authorList>
    </citation>
    <scope>NUCLEOTIDE SEQUENCE</scope>
    <source>
        <strain evidence="8">EXF-13308</strain>
    </source>
</reference>
<organism evidence="8 9">
    <name type="scientific">Pleurostoma richardsiae</name>
    <dbReference type="NCBI Taxonomy" id="41990"/>
    <lineage>
        <taxon>Eukaryota</taxon>
        <taxon>Fungi</taxon>
        <taxon>Dikarya</taxon>
        <taxon>Ascomycota</taxon>
        <taxon>Pezizomycotina</taxon>
        <taxon>Sordariomycetes</taxon>
        <taxon>Sordariomycetidae</taxon>
        <taxon>Calosphaeriales</taxon>
        <taxon>Pleurostomataceae</taxon>
        <taxon>Pleurostoma</taxon>
    </lineage>
</organism>
<proteinExistence type="predicted"/>
<dbReference type="Pfam" id="PF23300">
    <property type="entry name" value="HEAT_Nup120"/>
    <property type="match status" value="1"/>
</dbReference>
<comment type="caution">
    <text evidence="8">The sequence shown here is derived from an EMBL/GenBank/DDBJ whole genome shotgun (WGS) entry which is preliminary data.</text>
</comment>
<evidence type="ECO:0000259" key="5">
    <source>
        <dbReference type="Pfam" id="PF11715"/>
    </source>
</evidence>
<dbReference type="InterPro" id="IPR021717">
    <property type="entry name" value="Nucleoporin_Nup160"/>
</dbReference>
<feature type="domain" description="Nucleoporin Nup120/160 beta-propeller" evidence="5">
    <location>
        <begin position="78"/>
        <end position="575"/>
    </location>
</feature>
<dbReference type="AlphaFoldDB" id="A0AA38RS31"/>
<evidence type="ECO:0000256" key="3">
    <source>
        <dbReference type="ARBA" id="ARBA00023242"/>
    </source>
</evidence>
<evidence type="ECO:0000256" key="1">
    <source>
        <dbReference type="ARBA" id="ARBA00004123"/>
    </source>
</evidence>
<feature type="domain" description="Nucleoporin Nup120 helical" evidence="6">
    <location>
        <begin position="614"/>
        <end position="746"/>
    </location>
</feature>
<dbReference type="Proteomes" id="UP001174694">
    <property type="component" value="Unassembled WGS sequence"/>
</dbReference>
<dbReference type="EMBL" id="JANBVO010000032">
    <property type="protein sequence ID" value="KAJ9137902.1"/>
    <property type="molecule type" value="Genomic_DNA"/>
</dbReference>
<name>A0AA38RS31_9PEZI</name>
<dbReference type="GO" id="GO:0005643">
    <property type="term" value="C:nuclear pore"/>
    <property type="evidence" value="ECO:0007669"/>
    <property type="project" value="UniProtKB-ARBA"/>
</dbReference>
<evidence type="ECO:0000256" key="2">
    <source>
        <dbReference type="ARBA" id="ARBA00022448"/>
    </source>
</evidence>
<evidence type="ECO:0000259" key="6">
    <source>
        <dbReference type="Pfam" id="PF21486"/>
    </source>
</evidence>
<feature type="domain" description="Nucleoporin nup120-like HEAT repeat" evidence="7">
    <location>
        <begin position="840"/>
        <end position="1007"/>
    </location>
</feature>
<keyword evidence="3" id="KW-0539">Nucleus</keyword>
<accession>A0AA38RS31</accession>
<comment type="subcellular location">
    <subcellularLocation>
        <location evidence="1">Nucleus</location>
    </subcellularLocation>
</comment>
<dbReference type="Pfam" id="PF21486">
    <property type="entry name" value="NUP120_helical"/>
    <property type="match status" value="1"/>
</dbReference>